<evidence type="ECO:0000313" key="1">
    <source>
        <dbReference type="EMBL" id="SOB60602.1"/>
    </source>
</evidence>
<dbReference type="RefSeq" id="WP_097013301.1">
    <property type="nucleotide sequence ID" value="NZ_LT907975.1"/>
</dbReference>
<evidence type="ECO:0000313" key="2">
    <source>
        <dbReference type="Proteomes" id="UP000219215"/>
    </source>
</evidence>
<dbReference type="Proteomes" id="UP000219215">
    <property type="component" value="Chromosome DPRO"/>
</dbReference>
<protein>
    <submittedName>
        <fullName evidence="1">Uncharacterized protein</fullName>
    </submittedName>
</protein>
<name>A0A2C8FD79_9BACT</name>
<dbReference type="EMBL" id="LT907975">
    <property type="protein sequence ID" value="SOB60602.1"/>
    <property type="molecule type" value="Genomic_DNA"/>
</dbReference>
<keyword evidence="2" id="KW-1185">Reference proteome</keyword>
<gene>
    <name evidence="1" type="ORF">DPRO_3686</name>
</gene>
<accession>A0A2C8FD79</accession>
<reference evidence="2" key="1">
    <citation type="submission" date="2017-09" db="EMBL/GenBank/DDBJ databases">
        <authorList>
            <person name="Regsiter A."/>
            <person name="William W."/>
        </authorList>
    </citation>
    <scope>NUCLEOTIDE SEQUENCE [LARGE SCALE GENOMIC DNA]</scope>
    <source>
        <strain evidence="2">500-1</strain>
    </source>
</reference>
<proteinExistence type="predicted"/>
<organism evidence="1 2">
    <name type="scientific">Pseudodesulfovibrio profundus</name>
    <dbReference type="NCBI Taxonomy" id="57320"/>
    <lineage>
        <taxon>Bacteria</taxon>
        <taxon>Pseudomonadati</taxon>
        <taxon>Thermodesulfobacteriota</taxon>
        <taxon>Desulfovibrionia</taxon>
        <taxon>Desulfovibrionales</taxon>
        <taxon>Desulfovibrionaceae</taxon>
    </lineage>
</organism>
<sequence>MDKLTPFPRSHEEEAINTDFGIVKCTRCGWCNYEEKGIHHDDGEPNHGEGCPEFPDCGRMCPDCGCWVEYIGNAAWDFYDPFWREDCPF</sequence>
<dbReference type="KEGG" id="pprf:DPRO_3686"/>
<dbReference type="AlphaFoldDB" id="A0A2C8FD79"/>